<dbReference type="PANTHER" id="PTHR13932:SF9">
    <property type="entry name" value="COPROPORPHYRINOGEN III OXIDASE"/>
    <property type="match status" value="1"/>
</dbReference>
<dbReference type="GO" id="GO:0046872">
    <property type="term" value="F:metal ion binding"/>
    <property type="evidence" value="ECO:0007669"/>
    <property type="project" value="UniProtKB-KW"/>
</dbReference>
<dbReference type="Pfam" id="PF04055">
    <property type="entry name" value="Radical_SAM"/>
    <property type="match status" value="1"/>
</dbReference>
<evidence type="ECO:0000313" key="7">
    <source>
        <dbReference type="EMBL" id="PIT60704.1"/>
    </source>
</evidence>
<dbReference type="InterPro" id="IPR058240">
    <property type="entry name" value="rSAM_sf"/>
</dbReference>
<evidence type="ECO:0000256" key="5">
    <source>
        <dbReference type="ARBA" id="ARBA00023014"/>
    </source>
</evidence>
<keyword evidence="3" id="KW-0479">Metal-binding</keyword>
<dbReference type="NCBIfam" id="TIGR04107">
    <property type="entry name" value="rSAM_HutW"/>
    <property type="match status" value="1"/>
</dbReference>
<dbReference type="SFLD" id="SFLDS00029">
    <property type="entry name" value="Radical_SAM"/>
    <property type="match status" value="1"/>
</dbReference>
<evidence type="ECO:0000256" key="2">
    <source>
        <dbReference type="ARBA" id="ARBA00022691"/>
    </source>
</evidence>
<dbReference type="GO" id="GO:0006779">
    <property type="term" value="P:porphyrin-containing compound biosynthetic process"/>
    <property type="evidence" value="ECO:0007669"/>
    <property type="project" value="TreeGrafter"/>
</dbReference>
<dbReference type="InterPro" id="IPR026332">
    <property type="entry name" value="HutW"/>
</dbReference>
<dbReference type="GO" id="GO:0005737">
    <property type="term" value="C:cytoplasm"/>
    <property type="evidence" value="ECO:0007669"/>
    <property type="project" value="TreeGrafter"/>
</dbReference>
<dbReference type="InterPro" id="IPR013785">
    <property type="entry name" value="Aldolase_TIM"/>
</dbReference>
<dbReference type="SUPFAM" id="SSF102114">
    <property type="entry name" value="Radical SAM enzymes"/>
    <property type="match status" value="1"/>
</dbReference>
<reference evidence="7 8" key="1">
    <citation type="journal article" date="2017" name="MBio">
        <title>Type VI secretion-mediated competition in the bee gut microbiome.</title>
        <authorList>
            <person name="Steele M.I."/>
            <person name="Kwong W.K."/>
            <person name="Powell J.E."/>
            <person name="Whiteley M."/>
            <person name="Moran N.A."/>
        </authorList>
    </citation>
    <scope>NUCLEOTIDE SEQUENCE [LARGE SCALE GENOMIC DNA]</scope>
    <source>
        <strain evidence="7 8">PEB0171</strain>
    </source>
</reference>
<dbReference type="InterPro" id="IPR034505">
    <property type="entry name" value="Coproporphyrinogen-III_oxidase"/>
</dbReference>
<organism evidence="7 8">
    <name type="scientific">Snodgrassella alvi</name>
    <dbReference type="NCBI Taxonomy" id="1196083"/>
    <lineage>
        <taxon>Bacteria</taxon>
        <taxon>Pseudomonadati</taxon>
        <taxon>Pseudomonadota</taxon>
        <taxon>Betaproteobacteria</taxon>
        <taxon>Neisseriales</taxon>
        <taxon>Neisseriaceae</taxon>
        <taxon>Snodgrassella</taxon>
    </lineage>
</organism>
<dbReference type="SFLD" id="SFLDF00311">
    <property type="entry name" value="heme_degradation_proteins_(Hut"/>
    <property type="match status" value="1"/>
</dbReference>
<name>A0A2N9Y1U4_9NEIS</name>
<dbReference type="GO" id="GO:0003824">
    <property type="term" value="F:catalytic activity"/>
    <property type="evidence" value="ECO:0007669"/>
    <property type="project" value="InterPro"/>
</dbReference>
<evidence type="ECO:0000256" key="1">
    <source>
        <dbReference type="ARBA" id="ARBA00001966"/>
    </source>
</evidence>
<dbReference type="Gene3D" id="3.20.20.70">
    <property type="entry name" value="Aldolase class I"/>
    <property type="match status" value="1"/>
</dbReference>
<dbReference type="RefSeq" id="WP_100115978.1">
    <property type="nucleotide sequence ID" value="NZ_MEIV01000075.1"/>
</dbReference>
<dbReference type="SFLD" id="SFLDG01065">
    <property type="entry name" value="anaerobic_coproporphyrinogen-I"/>
    <property type="match status" value="1"/>
</dbReference>
<dbReference type="PROSITE" id="PS51918">
    <property type="entry name" value="RADICAL_SAM"/>
    <property type="match status" value="1"/>
</dbReference>
<comment type="cofactor">
    <cofactor evidence="1">
        <name>[4Fe-4S] cluster</name>
        <dbReference type="ChEBI" id="CHEBI:49883"/>
    </cofactor>
</comment>
<evidence type="ECO:0000256" key="3">
    <source>
        <dbReference type="ARBA" id="ARBA00022723"/>
    </source>
</evidence>
<sequence>MKSLDLSRYYAAYSGLPFQDRWAVMPLRASMPLAAEDIEKQWQQLQQTKLTGNKRLIYIHIPFCDTHCQFCGFYQNLLRKFDTEAYINALLTEITLEINNPALQSAPIHAVYFGGGTPSALPAGQLARVISLLKQSLTLAPDCEITIEGRISDFDEARTDSYIEAGANRFSIGIQTFDTNIRQKLGRLSKREQIIETFERIAAKDSVALVCDLMFGLPGQTPQSWQTDLELAAGLPLDGVDLYALNLLSSTPLAKRVGNGQLELPSVADKCHFYLQGEAFLRRQGWMQLSNSHWAKTTRERNLYNLLIKQGADFFAFGSGAGGRLGGQSFMLQRDLAEYYTRLKQGKKPLMMLTGQSLLGEWLYQLQAGIEQGRVDLAALTTQAHLLDPLLEQWQQAGLLVNDARCLLLTPSGRFWSSNLLQALQQLLLSLNNPEHLERQEKMMQMRQSGKPAPRHTAAP</sequence>
<dbReference type="PANTHER" id="PTHR13932">
    <property type="entry name" value="COPROPORPHYRINIGEN III OXIDASE"/>
    <property type="match status" value="1"/>
</dbReference>
<dbReference type="SMART" id="SM00729">
    <property type="entry name" value="Elp3"/>
    <property type="match status" value="1"/>
</dbReference>
<dbReference type="EMBL" id="MEIV01000075">
    <property type="protein sequence ID" value="PIT60704.1"/>
    <property type="molecule type" value="Genomic_DNA"/>
</dbReference>
<proteinExistence type="predicted"/>
<keyword evidence="5" id="KW-0411">Iron-sulfur</keyword>
<evidence type="ECO:0000313" key="8">
    <source>
        <dbReference type="Proteomes" id="UP000231094"/>
    </source>
</evidence>
<evidence type="ECO:0000256" key="4">
    <source>
        <dbReference type="ARBA" id="ARBA00023004"/>
    </source>
</evidence>
<dbReference type="GO" id="GO:0051539">
    <property type="term" value="F:4 iron, 4 sulfur cluster binding"/>
    <property type="evidence" value="ECO:0007669"/>
    <property type="project" value="TreeGrafter"/>
</dbReference>
<dbReference type="AlphaFoldDB" id="A0A2N9Y1U4"/>
<gene>
    <name evidence="7" type="ORF">BHC47_08145</name>
</gene>
<evidence type="ECO:0000259" key="6">
    <source>
        <dbReference type="PROSITE" id="PS51918"/>
    </source>
</evidence>
<dbReference type="CDD" id="cd01335">
    <property type="entry name" value="Radical_SAM"/>
    <property type="match status" value="1"/>
</dbReference>
<feature type="domain" description="Radical SAM core" evidence="6">
    <location>
        <begin position="49"/>
        <end position="296"/>
    </location>
</feature>
<protein>
    <submittedName>
        <fullName evidence="7">Putative heme utilization radical SAM enzyme HutW</fullName>
    </submittedName>
</protein>
<dbReference type="Proteomes" id="UP000231094">
    <property type="component" value="Unassembled WGS sequence"/>
</dbReference>
<keyword evidence="4" id="KW-0408">Iron</keyword>
<dbReference type="InterPro" id="IPR007197">
    <property type="entry name" value="rSAM"/>
</dbReference>
<comment type="caution">
    <text evidence="7">The sequence shown here is derived from an EMBL/GenBank/DDBJ whole genome shotgun (WGS) entry which is preliminary data.</text>
</comment>
<dbReference type="InterPro" id="IPR006638">
    <property type="entry name" value="Elp3/MiaA/NifB-like_rSAM"/>
</dbReference>
<keyword evidence="2" id="KW-0949">S-adenosyl-L-methionine</keyword>
<accession>A0A2N9Y1U4</accession>